<dbReference type="RefSeq" id="WP_049857241.1">
    <property type="nucleotide sequence ID" value="NZ_JNGI01000064.1"/>
</dbReference>
<organism evidence="2 3">
    <name type="scientific">Trabulsiella odontotermitis</name>
    <dbReference type="NCBI Taxonomy" id="379893"/>
    <lineage>
        <taxon>Bacteria</taxon>
        <taxon>Pseudomonadati</taxon>
        <taxon>Pseudomonadota</taxon>
        <taxon>Gammaproteobacteria</taxon>
        <taxon>Enterobacterales</taxon>
        <taxon>Enterobacteriaceae</taxon>
        <taxon>Trabulsiella</taxon>
    </lineage>
</organism>
<dbReference type="Pfam" id="PF02195">
    <property type="entry name" value="ParB_N"/>
    <property type="match status" value="1"/>
</dbReference>
<sequence length="208" mass="23909">MQQQLMQQLERYLDSLGEEERIDAINQFRLAIHRHSPFQDQPVDCVLWVKQENVSPNDYNPNNVAPPERRLLQKSLEADGFTQPVVAVQRGRARYEIIDGFHRQELAKTKNVLKEQLKGYLPVTCLRDSDNQSASGMASTIRHNRARGRHQINAMSDIIRELVQLGWSDEKIGKELGMDSDEVLRLKQISGLLELFADRNFSGAWTVK</sequence>
<evidence type="ECO:0000313" key="2">
    <source>
        <dbReference type="EMBL" id="KNC93079.1"/>
    </source>
</evidence>
<protein>
    <recommendedName>
        <fullName evidence="1">ParB-like N-terminal domain-containing protein</fullName>
    </recommendedName>
</protein>
<dbReference type="SUPFAM" id="SSF110849">
    <property type="entry name" value="ParB/Sulfiredoxin"/>
    <property type="match status" value="1"/>
</dbReference>
<dbReference type="CDD" id="cd16397">
    <property type="entry name" value="IbrB_like"/>
    <property type="match status" value="1"/>
</dbReference>
<dbReference type="PATRIC" id="fig|379893.4.peg.4306"/>
<evidence type="ECO:0000259" key="1">
    <source>
        <dbReference type="SMART" id="SM00470"/>
    </source>
</evidence>
<dbReference type="GO" id="GO:0071453">
    <property type="term" value="P:cellular response to oxygen levels"/>
    <property type="evidence" value="ECO:0007669"/>
    <property type="project" value="TreeGrafter"/>
</dbReference>
<dbReference type="InterPro" id="IPR003115">
    <property type="entry name" value="ParB_N"/>
</dbReference>
<dbReference type="OrthoDB" id="4536617at2"/>
<feature type="domain" description="ParB-like N-terminal" evidence="1">
    <location>
        <begin position="47"/>
        <end position="145"/>
    </location>
</feature>
<evidence type="ECO:0000313" key="3">
    <source>
        <dbReference type="Proteomes" id="UP000037393"/>
    </source>
</evidence>
<dbReference type="PANTHER" id="PTHR30083">
    <property type="entry name" value="TRANSCRIPTIONAL REGULATOR-RELATED"/>
    <property type="match status" value="1"/>
</dbReference>
<comment type="caution">
    <text evidence="2">The sequence shown here is derived from an EMBL/GenBank/DDBJ whole genome shotgun (WGS) entry which is preliminary data.</text>
</comment>
<proteinExistence type="predicted"/>
<dbReference type="SMART" id="SM00470">
    <property type="entry name" value="ParB"/>
    <property type="match status" value="1"/>
</dbReference>
<dbReference type="STRING" id="379893.GCA_001297775_03937"/>
<dbReference type="Gene3D" id="3.90.1530.10">
    <property type="entry name" value="Conserved hypothetical protein from pyrococcus furiosus pfu- 392566-001, ParB domain"/>
    <property type="match status" value="1"/>
</dbReference>
<dbReference type="PANTHER" id="PTHR30083:SF1">
    <property type="entry name" value="TRANSCRIPTIONAL REGULATOR"/>
    <property type="match status" value="1"/>
</dbReference>
<dbReference type="Proteomes" id="UP000037393">
    <property type="component" value="Unassembled WGS sequence"/>
</dbReference>
<reference evidence="2 3" key="1">
    <citation type="journal article" date="2015" name="Appl. Environ. Microbiol.">
        <title>The Enterobacterium Trabulsiella odontotermitis Presents Novel Adaptations Related to Its Association with Fungus-Growing Termites.</title>
        <authorList>
            <person name="Sapountzis P."/>
            <person name="Gruntjes T."/>
            <person name="Otani S."/>
            <person name="Estevez J."/>
            <person name="da Costa R.R."/>
            <person name="Plunkett G.3rd."/>
            <person name="Perna N.T."/>
            <person name="Poulsen M."/>
        </authorList>
    </citation>
    <scope>NUCLEOTIDE SEQUENCE [LARGE SCALE GENOMIC DNA]</scope>
    <source>
        <strain evidence="2 3">12</strain>
    </source>
</reference>
<keyword evidence="3" id="KW-1185">Reference proteome</keyword>
<name>A0A0L0GWE8_9ENTR</name>
<dbReference type="InterPro" id="IPR036086">
    <property type="entry name" value="ParB/Sulfiredoxin_sf"/>
</dbReference>
<dbReference type="AlphaFoldDB" id="A0A0L0GWE8"/>
<gene>
    <name evidence="2" type="ORF">GM31_21225</name>
</gene>
<accession>A0A0L0GWE8</accession>
<dbReference type="EMBL" id="JNGI01000064">
    <property type="protein sequence ID" value="KNC93079.1"/>
    <property type="molecule type" value="Genomic_DNA"/>
</dbReference>